<dbReference type="GO" id="GO:0003980">
    <property type="term" value="F:UDP-glucose:glycoprotein glucosyltransferase activity"/>
    <property type="evidence" value="ECO:0007669"/>
    <property type="project" value="InterPro"/>
</dbReference>
<keyword evidence="5" id="KW-0808">Transferase</keyword>
<evidence type="ECO:0000256" key="5">
    <source>
        <dbReference type="ARBA" id="ARBA00022679"/>
    </source>
</evidence>
<keyword evidence="7" id="KW-0256">Endoplasmic reticulum</keyword>
<dbReference type="Proteomes" id="UP000027222">
    <property type="component" value="Unassembled WGS sequence"/>
</dbReference>
<evidence type="ECO:0000256" key="2">
    <source>
        <dbReference type="ARBA" id="ARBA00004319"/>
    </source>
</evidence>
<dbReference type="PANTHER" id="PTHR11226:SF0">
    <property type="entry name" value="UDP-GLUCOSE:GLYCOPROTEIN GLUCOSYLTRANSFERASE"/>
    <property type="match status" value="1"/>
</dbReference>
<protein>
    <recommendedName>
        <fullName evidence="18">Glycosyltransferase family 24 protein</fullName>
    </recommendedName>
</protein>
<feature type="domain" description="UGGT thioredoxin-like" evidence="12">
    <location>
        <begin position="308"/>
        <end position="433"/>
    </location>
</feature>
<evidence type="ECO:0000259" key="15">
    <source>
        <dbReference type="Pfam" id="PF18404"/>
    </source>
</evidence>
<dbReference type="Gene3D" id="3.90.550.10">
    <property type="entry name" value="Spore Coat Polysaccharide Biosynthesis Protein SpsA, Chain A"/>
    <property type="match status" value="1"/>
</dbReference>
<dbReference type="Pfam" id="PF18401">
    <property type="entry name" value="Thioredoxin_13"/>
    <property type="match status" value="1"/>
</dbReference>
<gene>
    <name evidence="16" type="ORF">GALMADRAFT_242006</name>
</gene>
<dbReference type="STRING" id="685588.A0A067TC20"/>
<dbReference type="InterPro" id="IPR009448">
    <property type="entry name" value="UDP-g_GGtrans"/>
</dbReference>
<dbReference type="GO" id="GO:0005788">
    <property type="term" value="C:endoplasmic reticulum lumen"/>
    <property type="evidence" value="ECO:0007669"/>
    <property type="project" value="UniProtKB-SubCell"/>
</dbReference>
<dbReference type="Pfam" id="PF06427">
    <property type="entry name" value="UDP-g_GGTase"/>
    <property type="match status" value="1"/>
</dbReference>
<comment type="similarity">
    <text evidence="4">Belongs to the glycosyltransferase 8 family.</text>
</comment>
<evidence type="ECO:0000256" key="7">
    <source>
        <dbReference type="ARBA" id="ARBA00022824"/>
    </source>
</evidence>
<dbReference type="InterPro" id="IPR040692">
    <property type="entry name" value="UGGT_TRXL_3"/>
</dbReference>
<accession>A0A067TC20</accession>
<keyword evidence="6 10" id="KW-0732">Signal</keyword>
<dbReference type="Pfam" id="PF18402">
    <property type="entry name" value="Thioredoxin_14"/>
    <property type="match status" value="1"/>
</dbReference>
<dbReference type="InterPro" id="IPR040525">
    <property type="entry name" value="UGGT_TRXL_4"/>
</dbReference>
<dbReference type="UniPathway" id="UPA00378"/>
<evidence type="ECO:0000259" key="14">
    <source>
        <dbReference type="Pfam" id="PF18403"/>
    </source>
</evidence>
<feature type="domain" description="UGGT thioredoxin-like" evidence="13">
    <location>
        <begin position="441"/>
        <end position="704"/>
    </location>
</feature>
<dbReference type="GO" id="GO:0051082">
    <property type="term" value="F:unfolded protein binding"/>
    <property type="evidence" value="ECO:0007669"/>
    <property type="project" value="TreeGrafter"/>
</dbReference>
<evidence type="ECO:0000259" key="13">
    <source>
        <dbReference type="Pfam" id="PF18402"/>
    </source>
</evidence>
<evidence type="ECO:0008006" key="18">
    <source>
        <dbReference type="Google" id="ProtNLM"/>
    </source>
</evidence>
<dbReference type="GO" id="GO:0036503">
    <property type="term" value="P:ERAD pathway"/>
    <property type="evidence" value="ECO:0007669"/>
    <property type="project" value="TreeGrafter"/>
</dbReference>
<feature type="region of interest" description="Disordered" evidence="9">
    <location>
        <begin position="1558"/>
        <end position="1597"/>
    </location>
</feature>
<comment type="cofactor">
    <cofactor evidence="1">
        <name>Ca(2+)</name>
        <dbReference type="ChEBI" id="CHEBI:29108"/>
    </cofactor>
</comment>
<evidence type="ECO:0000256" key="6">
    <source>
        <dbReference type="ARBA" id="ARBA00022729"/>
    </source>
</evidence>
<dbReference type="Pfam" id="PF18400">
    <property type="entry name" value="Thioredoxin_12"/>
    <property type="match status" value="1"/>
</dbReference>
<feature type="chain" id="PRO_5001649021" description="Glycosyltransferase family 24 protein" evidence="10">
    <location>
        <begin position="23"/>
        <end position="1597"/>
    </location>
</feature>
<dbReference type="PANTHER" id="PTHR11226">
    <property type="entry name" value="UDP-GLUCOSE GLYCOPROTEIN:GLUCOSYLTRANSFERASE"/>
    <property type="match status" value="1"/>
</dbReference>
<dbReference type="CDD" id="cd06432">
    <property type="entry name" value="GT8_HUGT1_C_like"/>
    <property type="match status" value="1"/>
</dbReference>
<keyword evidence="8" id="KW-0325">Glycoprotein</keyword>
<evidence type="ECO:0000256" key="3">
    <source>
        <dbReference type="ARBA" id="ARBA00004922"/>
    </source>
</evidence>
<proteinExistence type="inferred from homology"/>
<dbReference type="Pfam" id="PF18404">
    <property type="entry name" value="Glyco_transf_24"/>
    <property type="match status" value="1"/>
</dbReference>
<dbReference type="InterPro" id="IPR029044">
    <property type="entry name" value="Nucleotide-diphossugar_trans"/>
</dbReference>
<reference evidence="17" key="1">
    <citation type="journal article" date="2014" name="Proc. Natl. Acad. Sci. U.S.A.">
        <title>Extensive sampling of basidiomycete genomes demonstrates inadequacy of the white-rot/brown-rot paradigm for wood decay fungi.</title>
        <authorList>
            <person name="Riley R."/>
            <person name="Salamov A.A."/>
            <person name="Brown D.W."/>
            <person name="Nagy L.G."/>
            <person name="Floudas D."/>
            <person name="Held B.W."/>
            <person name="Levasseur A."/>
            <person name="Lombard V."/>
            <person name="Morin E."/>
            <person name="Otillar R."/>
            <person name="Lindquist E.A."/>
            <person name="Sun H."/>
            <person name="LaButti K.M."/>
            <person name="Schmutz J."/>
            <person name="Jabbour D."/>
            <person name="Luo H."/>
            <person name="Baker S.E."/>
            <person name="Pisabarro A.G."/>
            <person name="Walton J.D."/>
            <person name="Blanchette R.A."/>
            <person name="Henrissat B."/>
            <person name="Martin F."/>
            <person name="Cullen D."/>
            <person name="Hibbett D.S."/>
            <person name="Grigoriev I.V."/>
        </authorList>
    </citation>
    <scope>NUCLEOTIDE SEQUENCE [LARGE SCALE GENOMIC DNA]</scope>
    <source>
        <strain evidence="17">CBS 339.88</strain>
    </source>
</reference>
<comment type="subcellular location">
    <subcellularLocation>
        <location evidence="2">Endoplasmic reticulum lumen</location>
    </subcellularLocation>
</comment>
<feature type="signal peptide" evidence="10">
    <location>
        <begin position="1"/>
        <end position="22"/>
    </location>
</feature>
<feature type="compositionally biased region" description="Basic and acidic residues" evidence="9">
    <location>
        <begin position="1567"/>
        <end position="1597"/>
    </location>
</feature>
<dbReference type="Pfam" id="PF18403">
    <property type="entry name" value="Thioredoxin_15"/>
    <property type="match status" value="1"/>
</dbReference>
<sequence length="1597" mass="178294">MKRIFTLLGATLPVLQVAGSASSPSVKATLRSSWPAPPFLAEILETVSLENPNGFFTYLESLTDPEALASPRTSTPEAIHQAALQVAMDSGVLNEPGSLAIVEMNLAMHAATPKLEVFYNYYADNHNNSRGTKCGSWVDWYGEVVCDVETLAQLAGVEAIDAANAPPPRPKPKILTFDHIFPLPNDILERPPRTAILYASLTSPNFRELHTYLLKLTNRLDPHVEYVFRHIPPSSLAEERNYLSGYGVALDLKKMDYLALDDRHTNSEGAHNGASKLDDEGQEQRVDPLLPLILAHPENTTAPGADVPLTEEELGSLAGKAAQIIAESPVPLTALTHLSQNFPKYATSLARRVVINESIADELQNNSIKVQRGLNAFWLNGLQLEAKDINPFGLLRALKKERGVVRTLVAQGLQRSQAFDLLTHPAIAATQKNSGLVEALFDASDRPEGGDVIVWWNDMEKDSRYARWNPSLFALLRTMYTGAMPSIKANLFNIVLIMDLSQTTSLNFIAGPMTNIISRDFPLRFGLVPTAETEDGKKMARLFYHLIKNFGRKKSLDFMKSISQVQLPPDLQTPRVDWHTVKQAYEQLVEAEREEKPDAEYPHLDSILVGEAGDVAPLDKIAVYTERLGSTLAHSKQGHAFFNGKHFDINEDFLRHLQGEMGQQMAFLQEKVYEGSLTDADLAETMGNYFYDLPTTSKRRNSYIYPSTGSKNVHILNLPDVFAKTRFRVSASTYLYPSESESIPESLYIVADLDSENGLGLVKEAISSLTPDSKTRISFIHNPAIPHTADSAARSPTSWLFAHLHTRELLATVAPSTLLSALGSPAAPVDGSQTPIGKSSAFEEATGGVVLGDIMPEEYADYLKTSRLVAREVRLLPGQAAFIVNGRVVGPIKGNDFSVADFKALEDYEFRKRTDSIVQALQEVAPLLLEDKHTYANIVSMASSVVASTQQPDSSETGLFDTPPRPRQRSYQLLDSEYTSFEYGDNSTALCHVAVLVDPLSETAQKWSSLLKWLSNIPDTFIEIHLNPGRYSDIPLKRFYRYNLVPTLSFDEEGREIPAKAVFEDIPVDPIYTLAMDVPTAWLVRPREALYDLDNIQLGKLAPGDTAVDAVFDLDYIVIEGHAREASNIVPRGVQLQLVAGDNVPIDDTQVVANLGYFQFKAKPGVFQLEIREGRGRKIFKLESAGNEGWDSPTVEEAGAVITVTSFEGLTLYPRLSNLPGMETADVLQEEEEQSSKGVFEDLSSRVMSMFKAAKKEVSTEVVTVKPQADINIFTVASGLLYERFVGIMILSVLRNTNSTVKFWFIENFLSPSFLEFIPHMAEKYNFQYELVTYRWPSWLRAQTEKQRIIWAYKILFLDVLFPMDLRKVIFVDADQIVRADLKELVDLDLHGAPYGYTPMGDDNTDMEGFRFWKTGYWKEFLQGRPYHISALYVIDLVRFRQLAAGDILRGQYQQLSADPGSLANLDQDLPNNLQAQVPIYSLHEDWLWCETWCSKDRLHRAKTIDLCQNPLTKEPKLARARQIPEWEEYDTEIARFTRDLAAQGKIHSRIATADVNALAGGSTSVDSKKEDEDVETDTKPVHQEKTDNTEPTRDEL</sequence>
<dbReference type="InterPro" id="IPR040693">
    <property type="entry name" value="UGGT_TRXL_1"/>
</dbReference>
<name>A0A067TC20_GALM3</name>
<feature type="domain" description="UGGT thioredoxin-like" evidence="11">
    <location>
        <begin position="36"/>
        <end position="236"/>
    </location>
</feature>
<evidence type="ECO:0000313" key="16">
    <source>
        <dbReference type="EMBL" id="KDR79892.1"/>
    </source>
</evidence>
<evidence type="ECO:0000256" key="4">
    <source>
        <dbReference type="ARBA" id="ARBA00006351"/>
    </source>
</evidence>
<evidence type="ECO:0000256" key="8">
    <source>
        <dbReference type="ARBA" id="ARBA00023180"/>
    </source>
</evidence>
<keyword evidence="17" id="KW-1185">Reference proteome</keyword>
<dbReference type="EMBL" id="KL142372">
    <property type="protein sequence ID" value="KDR79892.1"/>
    <property type="molecule type" value="Genomic_DNA"/>
</dbReference>
<dbReference type="GO" id="GO:0018279">
    <property type="term" value="P:protein N-linked glycosylation via asparagine"/>
    <property type="evidence" value="ECO:0007669"/>
    <property type="project" value="TreeGrafter"/>
</dbReference>
<evidence type="ECO:0000256" key="1">
    <source>
        <dbReference type="ARBA" id="ARBA00001913"/>
    </source>
</evidence>
<evidence type="ECO:0000256" key="10">
    <source>
        <dbReference type="SAM" id="SignalP"/>
    </source>
</evidence>
<evidence type="ECO:0000256" key="9">
    <source>
        <dbReference type="SAM" id="MobiDB-lite"/>
    </source>
</evidence>
<dbReference type="OrthoDB" id="27683at2759"/>
<feature type="domain" description="UDP-glucose:glycoprotein glucosyltransferase thioredoxin-like" evidence="14">
    <location>
        <begin position="719"/>
        <end position="947"/>
    </location>
</feature>
<dbReference type="InterPro" id="IPR040497">
    <property type="entry name" value="Glyco_transf_24"/>
</dbReference>
<evidence type="ECO:0000259" key="11">
    <source>
        <dbReference type="Pfam" id="PF18400"/>
    </source>
</evidence>
<comment type="pathway">
    <text evidence="3">Protein modification; protein glycosylation.</text>
</comment>
<feature type="domain" description="Glucosyltransferase 24 catalytic" evidence="15">
    <location>
        <begin position="1271"/>
        <end position="1536"/>
    </location>
</feature>
<dbReference type="FunFam" id="3.90.550.10:FF:000065">
    <property type="entry name" value="UDP-glucose:glycoprotein glucosyltransferase, putative"/>
    <property type="match status" value="1"/>
</dbReference>
<evidence type="ECO:0000259" key="12">
    <source>
        <dbReference type="Pfam" id="PF18401"/>
    </source>
</evidence>
<dbReference type="InterPro" id="IPR040694">
    <property type="entry name" value="UGGT_TRXL_2"/>
</dbReference>
<dbReference type="HOGENOM" id="CLU_002668_1_0_1"/>
<evidence type="ECO:0000313" key="17">
    <source>
        <dbReference type="Proteomes" id="UP000027222"/>
    </source>
</evidence>
<organism evidence="16 17">
    <name type="scientific">Galerina marginata (strain CBS 339.88)</name>
    <dbReference type="NCBI Taxonomy" id="685588"/>
    <lineage>
        <taxon>Eukaryota</taxon>
        <taxon>Fungi</taxon>
        <taxon>Dikarya</taxon>
        <taxon>Basidiomycota</taxon>
        <taxon>Agaricomycotina</taxon>
        <taxon>Agaricomycetes</taxon>
        <taxon>Agaricomycetidae</taxon>
        <taxon>Agaricales</taxon>
        <taxon>Agaricineae</taxon>
        <taxon>Strophariaceae</taxon>
        <taxon>Galerina</taxon>
    </lineage>
</organism>
<dbReference type="SUPFAM" id="SSF53448">
    <property type="entry name" value="Nucleotide-diphospho-sugar transferases"/>
    <property type="match status" value="1"/>
</dbReference>